<dbReference type="SUPFAM" id="SSF51649">
    <property type="entry name" value="RuBisCo, C-terminal domain"/>
    <property type="match status" value="1"/>
</dbReference>
<keyword evidence="3" id="KW-1185">Reference proteome</keyword>
<dbReference type="InterPro" id="IPR000685">
    <property type="entry name" value="RuBisCO_lsu_C"/>
</dbReference>
<dbReference type="InterPro" id="IPR033966">
    <property type="entry name" value="RuBisCO"/>
</dbReference>
<dbReference type="GO" id="GO:0000287">
    <property type="term" value="F:magnesium ion binding"/>
    <property type="evidence" value="ECO:0007669"/>
    <property type="project" value="InterPro"/>
</dbReference>
<evidence type="ECO:0000313" key="3">
    <source>
        <dbReference type="Proteomes" id="UP000198775"/>
    </source>
</evidence>
<dbReference type="PANTHER" id="PTHR42704">
    <property type="entry name" value="RIBULOSE BISPHOSPHATE CARBOXYLASE"/>
    <property type="match status" value="1"/>
</dbReference>
<dbReference type="Proteomes" id="UP000198775">
    <property type="component" value="Unassembled WGS sequence"/>
</dbReference>
<feature type="domain" description="Ribulose bisphosphate carboxylase large subunit C-terminal" evidence="1">
    <location>
        <begin position="116"/>
        <end position="405"/>
    </location>
</feature>
<name>A0A1H8WG12_9EURY</name>
<dbReference type="Pfam" id="PF00016">
    <property type="entry name" value="RuBisCO_large"/>
    <property type="match status" value="1"/>
</dbReference>
<dbReference type="InterPro" id="IPR036376">
    <property type="entry name" value="RuBisCO_lsu_C_sf"/>
</dbReference>
<accession>A0A1H8WG12</accession>
<dbReference type="EMBL" id="FOCX01000058">
    <property type="protein sequence ID" value="SEP26566.1"/>
    <property type="molecule type" value="Genomic_DNA"/>
</dbReference>
<proteinExistence type="predicted"/>
<dbReference type="InterPro" id="IPR036422">
    <property type="entry name" value="RuBisCO_lsu_N_sf"/>
</dbReference>
<evidence type="ECO:0000259" key="1">
    <source>
        <dbReference type="Pfam" id="PF00016"/>
    </source>
</evidence>
<dbReference type="GO" id="GO:0015977">
    <property type="term" value="P:carbon fixation"/>
    <property type="evidence" value="ECO:0007669"/>
    <property type="project" value="InterPro"/>
</dbReference>
<dbReference type="AlphaFoldDB" id="A0A1H8WG12"/>
<evidence type="ECO:0000313" key="2">
    <source>
        <dbReference type="EMBL" id="SEP26566.1"/>
    </source>
</evidence>
<dbReference type="Gene3D" id="3.20.20.110">
    <property type="entry name" value="Ribulose bisphosphate carboxylase, large subunit, C-terminal domain"/>
    <property type="match status" value="1"/>
</dbReference>
<sequence length="411" mass="44094">MNIEPGDGYTVEEAAGKIVQIVTLGSSRHFPFEDPETRRKAAGKILSVPDRTDSGRIELAYPLDLGGVQEGLSYIMTLLSYPAEYNYTDSYLVEKVSLPTKLRKNLPGPNYGNDGLRAVLGVEGRPVLGLLTKPRLGVDLSVLCENCREALIGGADFVVDDELIIDPATSLQFENRIEEMVRVRDEAAAEAGEQKAYFANISADVDAAIEYAVLAEEAGVDGVVMNAFAMGFPALRKLVESEAFDLPIITTNVGVGILTRFGDPRNPAGTTGISEQVIAKLSRYAGADGVHIGIAEGEWYEVEASSRRAVPLDAQIGSIAPSTPVVAGGLSVENVWRNIKILGSDMIMEAGRGILGYPAGGPREGAEALRVLLERLSSEMTQQEAEQIIAETADDLPHIKKAFDHYGAEMG</sequence>
<organism evidence="2 3">
    <name type="scientific">Halorientalis persicus</name>
    <dbReference type="NCBI Taxonomy" id="1367881"/>
    <lineage>
        <taxon>Archaea</taxon>
        <taxon>Methanobacteriati</taxon>
        <taxon>Methanobacteriota</taxon>
        <taxon>Stenosarchaea group</taxon>
        <taxon>Halobacteria</taxon>
        <taxon>Halobacteriales</taxon>
        <taxon>Haloarculaceae</taxon>
        <taxon>Halorientalis</taxon>
    </lineage>
</organism>
<dbReference type="SUPFAM" id="SSF54966">
    <property type="entry name" value="RuBisCO, large subunit, small (N-terminal) domain"/>
    <property type="match status" value="1"/>
</dbReference>
<dbReference type="PANTHER" id="PTHR42704:SF17">
    <property type="entry name" value="RIBULOSE BISPHOSPHATE CARBOXYLASE LARGE CHAIN"/>
    <property type="match status" value="1"/>
</dbReference>
<dbReference type="GO" id="GO:0016984">
    <property type="term" value="F:ribulose-bisphosphate carboxylase activity"/>
    <property type="evidence" value="ECO:0007669"/>
    <property type="project" value="InterPro"/>
</dbReference>
<gene>
    <name evidence="2" type="ORF">SAMN05216388_10585</name>
</gene>
<reference evidence="3" key="1">
    <citation type="submission" date="2016-10" db="EMBL/GenBank/DDBJ databases">
        <authorList>
            <person name="Varghese N."/>
            <person name="Submissions S."/>
        </authorList>
    </citation>
    <scope>NUCLEOTIDE SEQUENCE [LARGE SCALE GENOMIC DNA]</scope>
    <source>
        <strain evidence="3">IBRC-M 10043</strain>
    </source>
</reference>
<protein>
    <submittedName>
        <fullName evidence="2">Ribulose 1,5-bisphosphate carboxylase, large subunit, or a RuBisCO-like protein</fullName>
    </submittedName>
</protein>